<dbReference type="OrthoDB" id="3068835at2759"/>
<proteinExistence type="predicted"/>
<dbReference type="EMBL" id="JAOTPV010000016">
    <property type="protein sequence ID" value="KAJ4474449.1"/>
    <property type="molecule type" value="Genomic_DNA"/>
</dbReference>
<evidence type="ECO:0000313" key="1">
    <source>
        <dbReference type="EMBL" id="KAJ4474449.1"/>
    </source>
</evidence>
<dbReference type="Proteomes" id="UP001150266">
    <property type="component" value="Unassembled WGS sequence"/>
</dbReference>
<keyword evidence="2" id="KW-1185">Reference proteome</keyword>
<sequence length="391" mass="43005">MASSSYIDIPTSSQNAHDAEILIQTYLPSPSNEPFSRQEIPLPLAIPQISFDDRQQSSFARGHSPALGELGLAQQVMLSIVDGLNLAMAASPPIRIVGTSGPVVGYLPYQWAKLSSNSVHVDPQTGNRTIVRSLTDHYIRAANMDVFKPRGLVARICTTSAMLQLTAKSEKPEDTMKKVGRGALAVARHMPITGLIVRQVSKSTKKSNENKKGDVIYQPIGQRRLGLIDGRALPLSTGGSPPHATHIVMQTMSKYGVHLGGTRAEKKEIERKRAMEVFEQVGVLHGNGNIPRIDYSIGKGARAIERAEMRRRQIGGQGRQAGLEMPKGIEGDLLRTWAVDKSLWFVIMSKEKDMEIEDIILAESLANDENINHHVWVGEMMFESEEMLDGN</sequence>
<dbReference type="AlphaFoldDB" id="A0A9W9DK82"/>
<organism evidence="1 2">
    <name type="scientific">Lentinula aciculospora</name>
    <dbReference type="NCBI Taxonomy" id="153920"/>
    <lineage>
        <taxon>Eukaryota</taxon>
        <taxon>Fungi</taxon>
        <taxon>Dikarya</taxon>
        <taxon>Basidiomycota</taxon>
        <taxon>Agaricomycotina</taxon>
        <taxon>Agaricomycetes</taxon>
        <taxon>Agaricomycetidae</taxon>
        <taxon>Agaricales</taxon>
        <taxon>Marasmiineae</taxon>
        <taxon>Omphalotaceae</taxon>
        <taxon>Lentinula</taxon>
    </lineage>
</organism>
<name>A0A9W9DK82_9AGAR</name>
<dbReference type="InterPro" id="IPR053221">
    <property type="entry name" value="Burnettramic_acid_biosynth"/>
</dbReference>
<gene>
    <name evidence="1" type="ORF">J3R30DRAFT_3295610</name>
</gene>
<dbReference type="PANTHER" id="PTHR38887:SF1">
    <property type="entry name" value="RAS MODIFICATION PROTEIN ERF4"/>
    <property type="match status" value="1"/>
</dbReference>
<evidence type="ECO:0000313" key="2">
    <source>
        <dbReference type="Proteomes" id="UP001150266"/>
    </source>
</evidence>
<comment type="caution">
    <text evidence="1">The sequence shown here is derived from an EMBL/GenBank/DDBJ whole genome shotgun (WGS) entry which is preliminary data.</text>
</comment>
<protein>
    <submittedName>
        <fullName evidence="1">Uncharacterized protein</fullName>
    </submittedName>
</protein>
<dbReference type="PANTHER" id="PTHR38887">
    <property type="entry name" value="CHROMOSOME 21, WHOLE GENOME SHOTGUN SEQUENCE"/>
    <property type="match status" value="1"/>
</dbReference>
<accession>A0A9W9DK82</accession>
<reference evidence="1" key="1">
    <citation type="submission" date="2022-08" db="EMBL/GenBank/DDBJ databases">
        <title>A Global Phylogenomic Analysis of the Shiitake Genus Lentinula.</title>
        <authorList>
            <consortium name="DOE Joint Genome Institute"/>
            <person name="Sierra-Patev S."/>
            <person name="Min B."/>
            <person name="Naranjo-Ortiz M."/>
            <person name="Looney B."/>
            <person name="Konkel Z."/>
            <person name="Slot J.C."/>
            <person name="Sakamoto Y."/>
            <person name="Steenwyk J.L."/>
            <person name="Rokas A."/>
            <person name="Carro J."/>
            <person name="Camarero S."/>
            <person name="Ferreira P."/>
            <person name="Molpeceres G."/>
            <person name="Ruiz-Duenas F.J."/>
            <person name="Serrano A."/>
            <person name="Henrissat B."/>
            <person name="Drula E."/>
            <person name="Hughes K.W."/>
            <person name="Mata J.L."/>
            <person name="Ishikawa N.K."/>
            <person name="Vargas-Isla R."/>
            <person name="Ushijima S."/>
            <person name="Smith C.A."/>
            <person name="Ahrendt S."/>
            <person name="Andreopoulos W."/>
            <person name="He G."/>
            <person name="Labutti K."/>
            <person name="Lipzen A."/>
            <person name="Ng V."/>
            <person name="Riley R."/>
            <person name="Sandor L."/>
            <person name="Barry K."/>
            <person name="Martinez A.T."/>
            <person name="Xiao Y."/>
            <person name="Gibbons J.G."/>
            <person name="Terashima K."/>
            <person name="Grigoriev I.V."/>
            <person name="Hibbett D.S."/>
        </authorList>
    </citation>
    <scope>NUCLEOTIDE SEQUENCE</scope>
    <source>
        <strain evidence="1">JLM2183</strain>
    </source>
</reference>